<accession>E7S0U1</accession>
<dbReference type="HOGENOM" id="CLU_1018604_0_0_4"/>
<feature type="chain" id="PRO_5003224708" description="Tat pathway signal sequence domain protein" evidence="1">
    <location>
        <begin position="28"/>
        <end position="273"/>
    </location>
</feature>
<comment type="caution">
    <text evidence="2">The sequence shown here is derived from an EMBL/GenBank/DDBJ whole genome shotgun (WGS) entry which is preliminary data.</text>
</comment>
<dbReference type="Proteomes" id="UP000011021">
    <property type="component" value="Unassembled WGS sequence"/>
</dbReference>
<keyword evidence="3" id="KW-1185">Reference proteome</keyword>
<evidence type="ECO:0000313" key="2">
    <source>
        <dbReference type="EMBL" id="EFV93756.1"/>
    </source>
</evidence>
<gene>
    <name evidence="2" type="ORF">HMPREF0551_2652</name>
</gene>
<protein>
    <recommendedName>
        <fullName evidence="4">Tat pathway signal sequence domain protein</fullName>
    </recommendedName>
</protein>
<feature type="signal peptide" evidence="1">
    <location>
        <begin position="1"/>
        <end position="27"/>
    </location>
</feature>
<evidence type="ECO:0008006" key="4">
    <source>
        <dbReference type="Google" id="ProtNLM"/>
    </source>
</evidence>
<evidence type="ECO:0000256" key="1">
    <source>
        <dbReference type="SAM" id="SignalP"/>
    </source>
</evidence>
<proteinExistence type="predicted"/>
<keyword evidence="1" id="KW-0732">Signal</keyword>
<sequence length="273" mass="29442">MNKPSSRKSSLAIGLLALMTVSTSIQAQSTGDAVCARPARMIADQGWGDGYLAGINPAWTWSHAGYSISALGGWSHWPWWEKQRLPQFRGVGGTWNRLMPWFVISGPQGSRSPAHIQVGRMSVFYFSRSTQRWRLLAKDIRPEIGTCTANTALTDCRMTSSPAATAYSPNPLHGWFNFVSIPGDVQAISVSVQARLISGGRALMTVGADYYPPAHISMRGVAIPAAGNSAPKSLRNGWTTVTMTTLADQTNDNTGISRNALYRNAPACSNPAS</sequence>
<dbReference type="AlphaFoldDB" id="E7S0U1"/>
<dbReference type="RefSeq" id="WP_005675148.1">
    <property type="nucleotide sequence ID" value="NZ_CP146288.1"/>
</dbReference>
<evidence type="ECO:0000313" key="3">
    <source>
        <dbReference type="Proteomes" id="UP000011021"/>
    </source>
</evidence>
<dbReference type="EMBL" id="AEQP01000024">
    <property type="protein sequence ID" value="EFV93756.1"/>
    <property type="molecule type" value="Genomic_DNA"/>
</dbReference>
<reference evidence="2 3" key="1">
    <citation type="submission" date="2010-12" db="EMBL/GenBank/DDBJ databases">
        <authorList>
            <person name="Muzny D."/>
            <person name="Qin X."/>
            <person name="Deng J."/>
            <person name="Jiang H."/>
            <person name="Liu Y."/>
            <person name="Qu J."/>
            <person name="Song X.-Z."/>
            <person name="Zhang L."/>
            <person name="Thornton R."/>
            <person name="Coyle M."/>
            <person name="Francisco L."/>
            <person name="Jackson L."/>
            <person name="Javaid M."/>
            <person name="Korchina V."/>
            <person name="Kovar C."/>
            <person name="Mata R."/>
            <person name="Mathew T."/>
            <person name="Ngo R."/>
            <person name="Nguyen L."/>
            <person name="Nguyen N."/>
            <person name="Okwuonu G."/>
            <person name="Ongeri F."/>
            <person name="Pham C."/>
            <person name="Simmons D."/>
            <person name="Wilczek-Boney K."/>
            <person name="Hale W."/>
            <person name="Jakkamsetti A."/>
            <person name="Pham P."/>
            <person name="Ruth R."/>
            <person name="San Lucas F."/>
            <person name="Warren J."/>
            <person name="Zhang J."/>
            <person name="Zhao Z."/>
            <person name="Zhou C."/>
            <person name="Zhu D."/>
            <person name="Lee S."/>
            <person name="Bess C."/>
            <person name="Blankenburg K."/>
            <person name="Forbes L."/>
            <person name="Fu Q."/>
            <person name="Gubbala S."/>
            <person name="Hirani K."/>
            <person name="Jayaseelan J.C."/>
            <person name="Lara F."/>
            <person name="Munidasa M."/>
            <person name="Palculict T."/>
            <person name="Patil S."/>
            <person name="Pu L.-L."/>
            <person name="Saada N."/>
            <person name="Tang L."/>
            <person name="Weissenberger G."/>
            <person name="Zhu Y."/>
            <person name="Hemphill L."/>
            <person name="Shang Y."/>
            <person name="Youmans B."/>
            <person name="Ayvaz T."/>
            <person name="Ross M."/>
            <person name="Santibanez J."/>
            <person name="Aqrawi P."/>
            <person name="Gross S."/>
            <person name="Joshi V."/>
            <person name="Fowler G."/>
            <person name="Nazareth L."/>
            <person name="Reid J."/>
            <person name="Worley K."/>
            <person name="Petrosino J."/>
            <person name="Highlander S."/>
            <person name="Gibbs R."/>
        </authorList>
    </citation>
    <scope>NUCLEOTIDE SEQUENCE [LARGE SCALE GENOMIC DNA]</scope>
    <source>
        <strain evidence="2 3">ATCC 51599</strain>
    </source>
</reference>
<organism evidence="2 3">
    <name type="scientific">Lautropia mirabilis ATCC 51599</name>
    <dbReference type="NCBI Taxonomy" id="887898"/>
    <lineage>
        <taxon>Bacteria</taxon>
        <taxon>Pseudomonadati</taxon>
        <taxon>Pseudomonadota</taxon>
        <taxon>Betaproteobacteria</taxon>
        <taxon>Burkholderiales</taxon>
        <taxon>Burkholderiaceae</taxon>
        <taxon>Lautropia</taxon>
    </lineage>
</organism>
<name>E7S0U1_9BURK</name>